<proteinExistence type="predicted"/>
<accession>A0A9P1CLK8</accession>
<gene>
    <name evidence="1" type="ORF">C1SCF055_LOCUS20075</name>
</gene>
<dbReference type="Proteomes" id="UP001152797">
    <property type="component" value="Unassembled WGS sequence"/>
</dbReference>
<dbReference type="AlphaFoldDB" id="A0A9P1CLK8"/>
<sequence length="278" mass="30655">MADQHLVAAVKAFRHCSPGGPESHKFLVADPDVLVENHEELCLELLQLERRMTISFLQSAIGIDPVLNAKTVLQKAKAALGDDSFEDEEMPDKSSASVVSVASSEQEYQQYFDNASMCMVRLLPSGQLVQSIMKPGENGFAVATFPPESVDIATELPNSLLLSFQESTGAKKKPSAKIPVKKRPAAALNALPVSKARNAAAPVEGDPFKSPFVLMYYKKPKHSWAIRQRGGNQLFQITCQHRPKENLKDIMLQAVKKLEAGEPAERVKEWCKSQRESI</sequence>
<dbReference type="EMBL" id="CAMXCT020001813">
    <property type="protein sequence ID" value="CAL1146687.1"/>
    <property type="molecule type" value="Genomic_DNA"/>
</dbReference>
<evidence type="ECO:0000313" key="1">
    <source>
        <dbReference type="EMBL" id="CAI3993312.1"/>
    </source>
</evidence>
<evidence type="ECO:0000313" key="3">
    <source>
        <dbReference type="Proteomes" id="UP001152797"/>
    </source>
</evidence>
<dbReference type="EMBL" id="CAMXCT010001813">
    <property type="protein sequence ID" value="CAI3993312.1"/>
    <property type="molecule type" value="Genomic_DNA"/>
</dbReference>
<dbReference type="EMBL" id="CAMXCT030001813">
    <property type="protein sequence ID" value="CAL4780624.1"/>
    <property type="molecule type" value="Genomic_DNA"/>
</dbReference>
<reference evidence="2" key="2">
    <citation type="submission" date="2024-04" db="EMBL/GenBank/DDBJ databases">
        <authorList>
            <person name="Chen Y."/>
            <person name="Shah S."/>
            <person name="Dougan E. K."/>
            <person name="Thang M."/>
            <person name="Chan C."/>
        </authorList>
    </citation>
    <scope>NUCLEOTIDE SEQUENCE [LARGE SCALE GENOMIC DNA]</scope>
</reference>
<comment type="caution">
    <text evidence="1">The sequence shown here is derived from an EMBL/GenBank/DDBJ whole genome shotgun (WGS) entry which is preliminary data.</text>
</comment>
<keyword evidence="3" id="KW-1185">Reference proteome</keyword>
<protein>
    <submittedName>
        <fullName evidence="1">Uncharacterized protein</fullName>
    </submittedName>
</protein>
<reference evidence="1" key="1">
    <citation type="submission" date="2022-10" db="EMBL/GenBank/DDBJ databases">
        <authorList>
            <person name="Chen Y."/>
            <person name="Dougan E. K."/>
            <person name="Chan C."/>
            <person name="Rhodes N."/>
            <person name="Thang M."/>
        </authorList>
    </citation>
    <scope>NUCLEOTIDE SEQUENCE</scope>
</reference>
<organism evidence="1">
    <name type="scientific">Cladocopium goreaui</name>
    <dbReference type="NCBI Taxonomy" id="2562237"/>
    <lineage>
        <taxon>Eukaryota</taxon>
        <taxon>Sar</taxon>
        <taxon>Alveolata</taxon>
        <taxon>Dinophyceae</taxon>
        <taxon>Suessiales</taxon>
        <taxon>Symbiodiniaceae</taxon>
        <taxon>Cladocopium</taxon>
    </lineage>
</organism>
<name>A0A9P1CLK8_9DINO</name>
<evidence type="ECO:0000313" key="2">
    <source>
        <dbReference type="EMBL" id="CAL1146687.1"/>
    </source>
</evidence>